<dbReference type="GO" id="GO:0003700">
    <property type="term" value="F:DNA-binding transcription factor activity"/>
    <property type="evidence" value="ECO:0007669"/>
    <property type="project" value="InterPro"/>
</dbReference>
<dbReference type="CDD" id="cd08440">
    <property type="entry name" value="PBP2_LTTR_like_4"/>
    <property type="match status" value="1"/>
</dbReference>
<dbReference type="RefSeq" id="WP_171679617.1">
    <property type="nucleotide sequence ID" value="NZ_JABGBN010000001.1"/>
</dbReference>
<comment type="similarity">
    <text evidence="1">Belongs to the LysR transcriptional regulatory family.</text>
</comment>
<feature type="domain" description="HTH lysR-type" evidence="5">
    <location>
        <begin position="3"/>
        <end position="60"/>
    </location>
</feature>
<evidence type="ECO:0000313" key="6">
    <source>
        <dbReference type="EMBL" id="NOL50937.1"/>
    </source>
</evidence>
<dbReference type="PROSITE" id="PS50931">
    <property type="entry name" value="HTH_LYSR"/>
    <property type="match status" value="1"/>
</dbReference>
<dbReference type="InterPro" id="IPR005119">
    <property type="entry name" value="LysR_subst-bd"/>
</dbReference>
<evidence type="ECO:0000256" key="4">
    <source>
        <dbReference type="ARBA" id="ARBA00023163"/>
    </source>
</evidence>
<dbReference type="PRINTS" id="PR00039">
    <property type="entry name" value="HTHLYSR"/>
</dbReference>
<dbReference type="AlphaFoldDB" id="A0A849P7I7"/>
<protein>
    <submittedName>
        <fullName evidence="6">LysR family transcriptional regulator</fullName>
    </submittedName>
</protein>
<dbReference type="PANTHER" id="PTHR30419:SF30">
    <property type="entry name" value="LYSR FAMILY TRANSCRIPTIONAL REGULATOR"/>
    <property type="match status" value="1"/>
</dbReference>
<dbReference type="GO" id="GO:0003677">
    <property type="term" value="F:DNA binding"/>
    <property type="evidence" value="ECO:0007669"/>
    <property type="project" value="UniProtKB-KW"/>
</dbReference>
<dbReference type="InterPro" id="IPR050950">
    <property type="entry name" value="HTH-type_LysR_regulators"/>
</dbReference>
<keyword evidence="3" id="KW-0238">DNA-binding</keyword>
<evidence type="ECO:0000256" key="2">
    <source>
        <dbReference type="ARBA" id="ARBA00023015"/>
    </source>
</evidence>
<evidence type="ECO:0000256" key="1">
    <source>
        <dbReference type="ARBA" id="ARBA00009437"/>
    </source>
</evidence>
<dbReference type="EMBL" id="JABGBN010000001">
    <property type="protein sequence ID" value="NOL50937.1"/>
    <property type="molecule type" value="Genomic_DNA"/>
</dbReference>
<dbReference type="Pfam" id="PF03466">
    <property type="entry name" value="LysR_substrate"/>
    <property type="match status" value="1"/>
</dbReference>
<evidence type="ECO:0000259" key="5">
    <source>
        <dbReference type="PROSITE" id="PS50931"/>
    </source>
</evidence>
<dbReference type="Proteomes" id="UP000537862">
    <property type="component" value="Unassembled WGS sequence"/>
</dbReference>
<evidence type="ECO:0000256" key="3">
    <source>
        <dbReference type="ARBA" id="ARBA00023125"/>
    </source>
</evidence>
<dbReference type="SUPFAM" id="SSF46785">
    <property type="entry name" value="Winged helix' DNA-binding domain"/>
    <property type="match status" value="1"/>
</dbReference>
<dbReference type="PANTHER" id="PTHR30419">
    <property type="entry name" value="HTH-TYPE TRANSCRIPTIONAL REGULATOR YBHD"/>
    <property type="match status" value="1"/>
</dbReference>
<dbReference type="FunFam" id="1.10.10.10:FF:000001">
    <property type="entry name" value="LysR family transcriptional regulator"/>
    <property type="match status" value="1"/>
</dbReference>
<dbReference type="GO" id="GO:0005829">
    <property type="term" value="C:cytosol"/>
    <property type="evidence" value="ECO:0007669"/>
    <property type="project" value="TreeGrafter"/>
</dbReference>
<keyword evidence="4" id="KW-0804">Transcription</keyword>
<dbReference type="InterPro" id="IPR000847">
    <property type="entry name" value="LysR_HTH_N"/>
</dbReference>
<dbReference type="InterPro" id="IPR036388">
    <property type="entry name" value="WH-like_DNA-bd_sf"/>
</dbReference>
<name>A0A849P7I7_9BURK</name>
<dbReference type="SUPFAM" id="SSF53850">
    <property type="entry name" value="Periplasmic binding protein-like II"/>
    <property type="match status" value="1"/>
</dbReference>
<gene>
    <name evidence="6" type="ORF">HKX39_01925</name>
</gene>
<accession>A0A849P7I7</accession>
<dbReference type="Pfam" id="PF00126">
    <property type="entry name" value="HTH_1"/>
    <property type="match status" value="1"/>
</dbReference>
<proteinExistence type="inferred from homology"/>
<dbReference type="Gene3D" id="1.10.10.10">
    <property type="entry name" value="Winged helix-like DNA-binding domain superfamily/Winged helix DNA-binding domain"/>
    <property type="match status" value="1"/>
</dbReference>
<keyword evidence="2" id="KW-0805">Transcription regulation</keyword>
<comment type="caution">
    <text evidence="6">The sequence shown here is derived from an EMBL/GenBank/DDBJ whole genome shotgun (WGS) entry which is preliminary data.</text>
</comment>
<reference evidence="6 7" key="1">
    <citation type="submission" date="2020-05" db="EMBL/GenBank/DDBJ databases">
        <authorList>
            <person name="Niu N."/>
        </authorList>
    </citation>
    <scope>NUCLEOTIDE SEQUENCE [LARGE SCALE GENOMIC DNA]</scope>
    <source>
        <strain evidence="6 7">3340-03</strain>
    </source>
</reference>
<sequence length="300" mass="34182">MNISFRQLRAFVTVARMGSFTLAAESLFLTQSALSGLIKELEQNWGVTLFERTTRRLVLTKIGQELYPQAQEILDKLDLLNHQAQNHRAIYQGRVRVACSQQLAASLLPELIAEFRHQSPEIQIDIIDCSVEKVIDHVDSDEADWGIGPERAIRSNITNDKLFSLPFHAVFPKEHPLANYKNLCWTDLQDENLITLKGPFSEILAEQLSHTNRQLLDSASKVNYMSTALSMVAAGLGITVCLPYSKQQIQHYDLTMLKITQPIVIRHFYIFQRKSAVLSEAAQHFKNFVLNRLSHDDYFA</sequence>
<keyword evidence="7" id="KW-1185">Reference proteome</keyword>
<dbReference type="Gene3D" id="3.40.190.290">
    <property type="match status" value="1"/>
</dbReference>
<organism evidence="6 7">
    <name type="scientific">Pelistega suis</name>
    <dbReference type="NCBI Taxonomy" id="1631957"/>
    <lineage>
        <taxon>Bacteria</taxon>
        <taxon>Pseudomonadati</taxon>
        <taxon>Pseudomonadota</taxon>
        <taxon>Betaproteobacteria</taxon>
        <taxon>Burkholderiales</taxon>
        <taxon>Alcaligenaceae</taxon>
        <taxon>Pelistega</taxon>
    </lineage>
</organism>
<evidence type="ECO:0000313" key="7">
    <source>
        <dbReference type="Proteomes" id="UP000537862"/>
    </source>
</evidence>
<dbReference type="InterPro" id="IPR036390">
    <property type="entry name" value="WH_DNA-bd_sf"/>
</dbReference>